<name>A0A9X6NCH9_HYPEX</name>
<keyword evidence="2" id="KW-1185">Reference proteome</keyword>
<organism evidence="1 2">
    <name type="scientific">Hypsibius exemplaris</name>
    <name type="common">Freshwater tardigrade</name>
    <dbReference type="NCBI Taxonomy" id="2072580"/>
    <lineage>
        <taxon>Eukaryota</taxon>
        <taxon>Metazoa</taxon>
        <taxon>Ecdysozoa</taxon>
        <taxon>Tardigrada</taxon>
        <taxon>Eutardigrada</taxon>
        <taxon>Parachela</taxon>
        <taxon>Hypsibioidea</taxon>
        <taxon>Hypsibiidae</taxon>
        <taxon>Hypsibius</taxon>
    </lineage>
</organism>
<reference evidence="2" key="1">
    <citation type="submission" date="2017-01" db="EMBL/GenBank/DDBJ databases">
        <title>Comparative genomics of anhydrobiosis in the tardigrade Hypsibius dujardini.</title>
        <authorList>
            <person name="Yoshida Y."/>
            <person name="Koutsovoulos G."/>
            <person name="Laetsch D."/>
            <person name="Stevens L."/>
            <person name="Kumar S."/>
            <person name="Horikawa D."/>
            <person name="Ishino K."/>
            <person name="Komine S."/>
            <person name="Tomita M."/>
            <person name="Blaxter M."/>
            <person name="Arakawa K."/>
        </authorList>
    </citation>
    <scope>NUCLEOTIDE SEQUENCE [LARGE SCALE GENOMIC DNA]</scope>
    <source>
        <strain evidence="2">Z151</strain>
    </source>
</reference>
<accession>A0A9X6NCH9</accession>
<evidence type="ECO:0000313" key="1">
    <source>
        <dbReference type="EMBL" id="OWA51415.1"/>
    </source>
</evidence>
<sequence>MTKSGMGVQLHDLPAERSGHLRGAAFVPNQCPKMTNACEDSNGGCSAICLPLPDNTKKCVCPDHAN</sequence>
<proteinExistence type="predicted"/>
<dbReference type="Gene3D" id="2.120.10.30">
    <property type="entry name" value="TolB, C-terminal domain"/>
    <property type="match status" value="1"/>
</dbReference>
<dbReference type="AlphaFoldDB" id="A0A9X6NCH9"/>
<dbReference type="InterPro" id="IPR011042">
    <property type="entry name" value="6-blade_b-propeller_TolB-like"/>
</dbReference>
<dbReference type="OrthoDB" id="2015116at2759"/>
<evidence type="ECO:0000313" key="2">
    <source>
        <dbReference type="Proteomes" id="UP000192578"/>
    </source>
</evidence>
<protein>
    <submittedName>
        <fullName evidence="1">Uncharacterized protein</fullName>
    </submittedName>
</protein>
<dbReference type="Proteomes" id="UP000192578">
    <property type="component" value="Unassembled WGS sequence"/>
</dbReference>
<comment type="caution">
    <text evidence="1">The sequence shown here is derived from an EMBL/GenBank/DDBJ whole genome shotgun (WGS) entry which is preliminary data.</text>
</comment>
<dbReference type="EMBL" id="MTYJ01000226">
    <property type="protein sequence ID" value="OWA51415.1"/>
    <property type="molecule type" value="Genomic_DNA"/>
</dbReference>
<gene>
    <name evidence="1" type="ORF">BV898_15898</name>
</gene>